<evidence type="ECO:0000256" key="1">
    <source>
        <dbReference type="ARBA" id="ARBA00001947"/>
    </source>
</evidence>
<dbReference type="GO" id="GO:0006508">
    <property type="term" value="P:proteolysis"/>
    <property type="evidence" value="ECO:0007669"/>
    <property type="project" value="UniProtKB-KW"/>
</dbReference>
<keyword evidence="10" id="KW-0482">Metalloprotease</keyword>
<comment type="caution">
    <text evidence="14">The sequence shown here is derived from an EMBL/GenBank/DDBJ whole genome shotgun (WGS) entry which is preliminary data.</text>
</comment>
<evidence type="ECO:0000256" key="11">
    <source>
        <dbReference type="ARBA" id="ARBA00023136"/>
    </source>
</evidence>
<evidence type="ECO:0000256" key="3">
    <source>
        <dbReference type="ARBA" id="ARBA00007931"/>
    </source>
</evidence>
<feature type="transmembrane region" description="Helical" evidence="12">
    <location>
        <begin position="125"/>
        <end position="147"/>
    </location>
</feature>
<proteinExistence type="inferred from homology"/>
<keyword evidence="7" id="KW-0378">Hydrolase</keyword>
<evidence type="ECO:0000256" key="9">
    <source>
        <dbReference type="ARBA" id="ARBA00022989"/>
    </source>
</evidence>
<dbReference type="PANTHER" id="PTHR39188:SF3">
    <property type="entry name" value="STAGE IV SPORULATION PROTEIN FB"/>
    <property type="match status" value="1"/>
</dbReference>
<dbReference type="InterPro" id="IPR008915">
    <property type="entry name" value="Peptidase_M50"/>
</dbReference>
<feature type="transmembrane region" description="Helical" evidence="12">
    <location>
        <begin position="16"/>
        <end position="42"/>
    </location>
</feature>
<feature type="domain" description="Peptidase M50" evidence="13">
    <location>
        <begin position="34"/>
        <end position="103"/>
    </location>
</feature>
<protein>
    <submittedName>
        <fullName evidence="14">Stage IV sporulation protein FB</fullName>
    </submittedName>
</protein>
<dbReference type="RefSeq" id="WP_062686618.1">
    <property type="nucleotide sequence ID" value="NZ_KQ758638.1"/>
</dbReference>
<evidence type="ECO:0000256" key="12">
    <source>
        <dbReference type="SAM" id="Phobius"/>
    </source>
</evidence>
<accession>A0A0V8JN90</accession>
<reference evidence="14 15" key="1">
    <citation type="submission" date="2015-11" db="EMBL/GenBank/DDBJ databases">
        <title>Bacillus caseinolyticus sp nov.</title>
        <authorList>
            <person name="Dastager S.G."/>
            <person name="Mawlankar R."/>
        </authorList>
    </citation>
    <scope>NUCLEOTIDE SEQUENCE [LARGE SCALE GENOMIC DNA]</scope>
    <source>
        <strain evidence="14 15">SGD-V-76</strain>
    </source>
</reference>
<evidence type="ECO:0000256" key="8">
    <source>
        <dbReference type="ARBA" id="ARBA00022833"/>
    </source>
</evidence>
<dbReference type="AlphaFoldDB" id="A0A0V8JN90"/>
<keyword evidence="9 12" id="KW-1133">Transmembrane helix</keyword>
<dbReference type="EMBL" id="LNQP01000022">
    <property type="protein sequence ID" value="KSU88514.1"/>
    <property type="molecule type" value="Genomic_DNA"/>
</dbReference>
<evidence type="ECO:0000256" key="2">
    <source>
        <dbReference type="ARBA" id="ARBA00004141"/>
    </source>
</evidence>
<keyword evidence="6" id="KW-0479">Metal-binding</keyword>
<dbReference type="PANTHER" id="PTHR39188">
    <property type="entry name" value="MEMBRANE-ASSOCIATED ZINC METALLOPROTEASE M50B"/>
    <property type="match status" value="1"/>
</dbReference>
<comment type="subcellular location">
    <subcellularLocation>
        <location evidence="2">Membrane</location>
        <topology evidence="2">Multi-pass membrane protein</topology>
    </subcellularLocation>
</comment>
<comment type="similarity">
    <text evidence="3">Belongs to the peptidase M50B family.</text>
</comment>
<dbReference type="Pfam" id="PF02163">
    <property type="entry name" value="Peptidase_M50"/>
    <property type="match status" value="2"/>
</dbReference>
<evidence type="ECO:0000256" key="7">
    <source>
        <dbReference type="ARBA" id="ARBA00022801"/>
    </source>
</evidence>
<keyword evidence="8" id="KW-0862">Zinc</keyword>
<evidence type="ECO:0000313" key="14">
    <source>
        <dbReference type="EMBL" id="KSU88514.1"/>
    </source>
</evidence>
<dbReference type="Proteomes" id="UP000053681">
    <property type="component" value="Unassembled WGS sequence"/>
</dbReference>
<keyword evidence="11 12" id="KW-0472">Membrane</keyword>
<gene>
    <name evidence="14" type="ORF">AS180_07425</name>
</gene>
<dbReference type="GO" id="GO:0008237">
    <property type="term" value="F:metallopeptidase activity"/>
    <property type="evidence" value="ECO:0007669"/>
    <property type="project" value="UniProtKB-KW"/>
</dbReference>
<evidence type="ECO:0000256" key="10">
    <source>
        <dbReference type="ARBA" id="ARBA00023049"/>
    </source>
</evidence>
<comment type="cofactor">
    <cofactor evidence="1">
        <name>Zn(2+)</name>
        <dbReference type="ChEBI" id="CHEBI:29105"/>
    </cofactor>
</comment>
<evidence type="ECO:0000256" key="4">
    <source>
        <dbReference type="ARBA" id="ARBA00022670"/>
    </source>
</evidence>
<keyword evidence="4" id="KW-0645">Protease</keyword>
<feature type="transmembrane region" description="Helical" evidence="12">
    <location>
        <begin position="84"/>
        <end position="105"/>
    </location>
</feature>
<feature type="domain" description="Peptidase M50" evidence="13">
    <location>
        <begin position="118"/>
        <end position="160"/>
    </location>
</feature>
<dbReference type="CDD" id="cd06161">
    <property type="entry name" value="S2P-M50_SpoIVFB"/>
    <property type="match status" value="1"/>
</dbReference>
<organism evidence="14 15">
    <name type="scientific">Priestia veravalensis</name>
    <dbReference type="NCBI Taxonomy" id="1414648"/>
    <lineage>
        <taxon>Bacteria</taxon>
        <taxon>Bacillati</taxon>
        <taxon>Bacillota</taxon>
        <taxon>Bacilli</taxon>
        <taxon>Bacillales</taxon>
        <taxon>Bacillaceae</taxon>
        <taxon>Priestia</taxon>
    </lineage>
</organism>
<evidence type="ECO:0000259" key="13">
    <source>
        <dbReference type="Pfam" id="PF02163"/>
    </source>
</evidence>
<evidence type="ECO:0000256" key="6">
    <source>
        <dbReference type="ARBA" id="ARBA00022723"/>
    </source>
</evidence>
<sequence>MNSYLSLLMKIHIHPLLWGVFIIGIFTAAIKPLMILFVIILIHELGHALAAHHFSWRIKRIMLLPFGGVAEVDEHGNRPFREELIVTISGPIQHIWLIGGAYLFAELGWIQAETYEQFLYQNALIFFFNLLPIWPLDGGKILFLWCSRYAPFLTAHERMLKLSSGFLIALCLYTAVFYAMHLHLWMVLAFLILCHYQEWRNRHFVYMRFLLERYHGKENAISTLQPVTASANEQIYDVLKKFKRGCKHMVVFQANGEALRIDENELLHAYFVEKRVDSSLDELVSIY</sequence>
<feature type="transmembrane region" description="Helical" evidence="12">
    <location>
        <begin position="159"/>
        <end position="176"/>
    </location>
</feature>
<keyword evidence="5 12" id="KW-0812">Transmembrane</keyword>
<name>A0A0V8JN90_9BACI</name>
<dbReference type="GO" id="GO:0016020">
    <property type="term" value="C:membrane"/>
    <property type="evidence" value="ECO:0007669"/>
    <property type="project" value="UniProtKB-SubCell"/>
</dbReference>
<evidence type="ECO:0000256" key="5">
    <source>
        <dbReference type="ARBA" id="ARBA00022692"/>
    </source>
</evidence>
<keyword evidence="15" id="KW-1185">Reference proteome</keyword>
<dbReference type="GO" id="GO:0046872">
    <property type="term" value="F:metal ion binding"/>
    <property type="evidence" value="ECO:0007669"/>
    <property type="project" value="UniProtKB-KW"/>
</dbReference>
<evidence type="ECO:0000313" key="15">
    <source>
        <dbReference type="Proteomes" id="UP000053681"/>
    </source>
</evidence>